<dbReference type="OrthoDB" id="8935730at2759"/>
<evidence type="ECO:0000256" key="4">
    <source>
        <dbReference type="SAM" id="Phobius"/>
    </source>
</evidence>
<keyword evidence="4" id="KW-1133">Transmembrane helix</keyword>
<comment type="caution">
    <text evidence="6">The sequence shown here is derived from an EMBL/GenBank/DDBJ whole genome shotgun (WGS) entry which is preliminary data.</text>
</comment>
<evidence type="ECO:0000313" key="7">
    <source>
        <dbReference type="Proteomes" id="UP000765507"/>
    </source>
</evidence>
<dbReference type="CDD" id="cd03593">
    <property type="entry name" value="CLECT_NK_receptors_like"/>
    <property type="match status" value="1"/>
</dbReference>
<feature type="region of interest" description="Disordered" evidence="3">
    <location>
        <begin position="48"/>
        <end position="119"/>
    </location>
</feature>
<gene>
    <name evidence="6" type="ORF">G0U57_018436</name>
</gene>
<dbReference type="EMBL" id="JAHGAV010000675">
    <property type="protein sequence ID" value="KAG6924044.1"/>
    <property type="molecule type" value="Genomic_DNA"/>
</dbReference>
<reference evidence="6 7" key="1">
    <citation type="journal article" date="2020" name="G3 (Bethesda)">
        <title>Draft Genome of the Common Snapping Turtle, Chelydra serpentina, a Model for Phenotypic Plasticity in Reptiles.</title>
        <authorList>
            <person name="Das D."/>
            <person name="Singh S.K."/>
            <person name="Bierstedt J."/>
            <person name="Erickson A."/>
            <person name="Galli G.L.J."/>
            <person name="Crossley D.A. 2nd"/>
            <person name="Rhen T."/>
        </authorList>
    </citation>
    <scope>NUCLEOTIDE SEQUENCE [LARGE SCALE GENOMIC DNA]</scope>
    <source>
        <strain evidence="6">KW</strain>
    </source>
</reference>
<evidence type="ECO:0000259" key="5">
    <source>
        <dbReference type="PROSITE" id="PS50041"/>
    </source>
</evidence>
<dbReference type="SUPFAM" id="SSF56436">
    <property type="entry name" value="C-type lectin-like"/>
    <property type="match status" value="1"/>
</dbReference>
<dbReference type="PROSITE" id="PS50041">
    <property type="entry name" value="C_TYPE_LECTIN_2"/>
    <property type="match status" value="1"/>
</dbReference>
<dbReference type="GO" id="GO:0016020">
    <property type="term" value="C:membrane"/>
    <property type="evidence" value="ECO:0007669"/>
    <property type="project" value="UniProtKB-SubCell"/>
</dbReference>
<evidence type="ECO:0000313" key="6">
    <source>
        <dbReference type="EMBL" id="KAG6924044.1"/>
    </source>
</evidence>
<accession>A0A8T1S655</accession>
<organism evidence="6 7">
    <name type="scientific">Chelydra serpentina</name>
    <name type="common">Snapping turtle</name>
    <name type="synonym">Testudo serpentina</name>
    <dbReference type="NCBI Taxonomy" id="8475"/>
    <lineage>
        <taxon>Eukaryota</taxon>
        <taxon>Metazoa</taxon>
        <taxon>Chordata</taxon>
        <taxon>Craniata</taxon>
        <taxon>Vertebrata</taxon>
        <taxon>Euteleostomi</taxon>
        <taxon>Archelosauria</taxon>
        <taxon>Testudinata</taxon>
        <taxon>Testudines</taxon>
        <taxon>Cryptodira</taxon>
        <taxon>Durocryptodira</taxon>
        <taxon>Americhelydia</taxon>
        <taxon>Chelydroidea</taxon>
        <taxon>Chelydridae</taxon>
        <taxon>Chelydra</taxon>
    </lineage>
</organism>
<dbReference type="Pfam" id="PF00059">
    <property type="entry name" value="Lectin_C"/>
    <property type="match status" value="1"/>
</dbReference>
<evidence type="ECO:0000256" key="3">
    <source>
        <dbReference type="SAM" id="MobiDB-lite"/>
    </source>
</evidence>
<dbReference type="AlphaFoldDB" id="A0A8T1S655"/>
<feature type="non-terminal residue" evidence="6">
    <location>
        <position position="267"/>
    </location>
</feature>
<feature type="transmembrane region" description="Helical" evidence="4">
    <location>
        <begin position="158"/>
        <end position="177"/>
    </location>
</feature>
<dbReference type="Proteomes" id="UP000765507">
    <property type="component" value="Unassembled WGS sequence"/>
</dbReference>
<protein>
    <submittedName>
        <fullName evidence="6">C-type lectin domain family 2, member L</fullName>
    </submittedName>
</protein>
<dbReference type="InterPro" id="IPR016187">
    <property type="entry name" value="CTDL_fold"/>
</dbReference>
<dbReference type="InterPro" id="IPR016186">
    <property type="entry name" value="C-type_lectin-like/link_sf"/>
</dbReference>
<dbReference type="GO" id="GO:0030246">
    <property type="term" value="F:carbohydrate binding"/>
    <property type="evidence" value="ECO:0007669"/>
    <property type="project" value="UniProtKB-KW"/>
</dbReference>
<evidence type="ECO:0000256" key="1">
    <source>
        <dbReference type="ARBA" id="ARBA00004167"/>
    </source>
</evidence>
<keyword evidence="4" id="KW-0812">Transmembrane</keyword>
<dbReference type="PANTHER" id="PTHR47498">
    <property type="entry name" value="C-TYPE LECTIN DOMAIN FAMILY 2 MEMBER L"/>
    <property type="match status" value="1"/>
</dbReference>
<dbReference type="Gene3D" id="3.10.100.10">
    <property type="entry name" value="Mannose-Binding Protein A, subunit A"/>
    <property type="match status" value="1"/>
</dbReference>
<sequence length="267" mass="29678">LTRGGRPCYPLPFLRAPWHASESESRNRIIEEARPLLGRFPAVMEPAGAQREGEGGIPPLSTSGAAGYLPGEQEEREPLTSTTPPGTPEDRSSPCTHWAPGAGSEPPVRSGSGGCSSTAAPASLPTNATFWTRKLRGCGEQFSRMKEAVSGLFSRQKLIAVAVGILVLVLVIFLIVWHPPITLPSEPCLEDWLYFKRKCYYLSEEEKDWDSSQNFCSLYEASLAVIENHQEMHFLTKRMHMQDSWIGLRKREEGFYWINGTPLTTDL</sequence>
<feature type="domain" description="C-type lectin" evidence="5">
    <location>
        <begin position="195"/>
        <end position="267"/>
    </location>
</feature>
<name>A0A8T1S655_CHESE</name>
<keyword evidence="4" id="KW-0472">Membrane</keyword>
<dbReference type="PANTHER" id="PTHR47498:SF1">
    <property type="entry name" value="C-TYPE LECTIN DOMAIN FAMILY 2 MEMBER L"/>
    <property type="match status" value="1"/>
</dbReference>
<evidence type="ECO:0000256" key="2">
    <source>
        <dbReference type="ARBA" id="ARBA00022734"/>
    </source>
</evidence>
<keyword evidence="7" id="KW-1185">Reference proteome</keyword>
<comment type="subcellular location">
    <subcellularLocation>
        <location evidence="1">Membrane</location>
        <topology evidence="1">Single-pass membrane protein</topology>
    </subcellularLocation>
</comment>
<dbReference type="InterPro" id="IPR001304">
    <property type="entry name" value="C-type_lectin-like"/>
</dbReference>
<proteinExistence type="predicted"/>
<keyword evidence="2" id="KW-0430">Lectin</keyword>
<dbReference type="InterPro" id="IPR033992">
    <property type="entry name" value="NKR-like_CTLD"/>
</dbReference>